<dbReference type="RefSeq" id="WP_248436702.1">
    <property type="nucleotide sequence ID" value="NZ_CP096205.1"/>
</dbReference>
<comment type="cofactor">
    <cofactor evidence="1">
        <name>Mg(2+)</name>
        <dbReference type="ChEBI" id="CHEBI:18420"/>
    </cofactor>
</comment>
<evidence type="ECO:0000256" key="4">
    <source>
        <dbReference type="ARBA" id="ARBA00022695"/>
    </source>
</evidence>
<evidence type="ECO:0000256" key="5">
    <source>
        <dbReference type="ARBA" id="ARBA00022723"/>
    </source>
</evidence>
<evidence type="ECO:0000259" key="10">
    <source>
        <dbReference type="Pfam" id="PF01909"/>
    </source>
</evidence>
<dbReference type="Proteomes" id="UP000830583">
    <property type="component" value="Chromosome"/>
</dbReference>
<evidence type="ECO:0000256" key="1">
    <source>
        <dbReference type="ARBA" id="ARBA00001946"/>
    </source>
</evidence>
<keyword evidence="6" id="KW-0547">Nucleotide-binding</keyword>
<keyword evidence="4" id="KW-0548">Nucleotidyltransferase</keyword>
<evidence type="ECO:0000256" key="9">
    <source>
        <dbReference type="ARBA" id="ARBA00038276"/>
    </source>
</evidence>
<dbReference type="CDD" id="cd05403">
    <property type="entry name" value="NT_KNTase_like"/>
    <property type="match status" value="1"/>
</dbReference>
<dbReference type="PANTHER" id="PTHR33571">
    <property type="entry name" value="SSL8005 PROTEIN"/>
    <property type="match status" value="1"/>
</dbReference>
<evidence type="ECO:0000313" key="12">
    <source>
        <dbReference type="Proteomes" id="UP000830583"/>
    </source>
</evidence>
<evidence type="ECO:0000256" key="2">
    <source>
        <dbReference type="ARBA" id="ARBA00022649"/>
    </source>
</evidence>
<keyword evidence="2" id="KW-1277">Toxin-antitoxin system</keyword>
<dbReference type="InterPro" id="IPR002934">
    <property type="entry name" value="Polymerase_NTP_transf_dom"/>
</dbReference>
<dbReference type="EMBL" id="CP096205">
    <property type="protein sequence ID" value="UPQ80819.1"/>
    <property type="molecule type" value="Genomic_DNA"/>
</dbReference>
<protein>
    <submittedName>
        <fullName evidence="11">Nucleotidyltransferase family protein</fullName>
    </submittedName>
</protein>
<dbReference type="SUPFAM" id="SSF81301">
    <property type="entry name" value="Nucleotidyltransferase"/>
    <property type="match status" value="1"/>
</dbReference>
<keyword evidence="12" id="KW-1185">Reference proteome</keyword>
<keyword evidence="7" id="KW-0067">ATP-binding</keyword>
<keyword evidence="5" id="KW-0479">Metal-binding</keyword>
<organism evidence="11 12">
    <name type="scientific">Flavobacterium azooxidireducens</name>
    <dbReference type="NCBI Taxonomy" id="1871076"/>
    <lineage>
        <taxon>Bacteria</taxon>
        <taxon>Pseudomonadati</taxon>
        <taxon>Bacteroidota</taxon>
        <taxon>Flavobacteriia</taxon>
        <taxon>Flavobacteriales</taxon>
        <taxon>Flavobacteriaceae</taxon>
        <taxon>Flavobacterium</taxon>
    </lineage>
</organism>
<evidence type="ECO:0000256" key="3">
    <source>
        <dbReference type="ARBA" id="ARBA00022679"/>
    </source>
</evidence>
<accession>A0ABY4KJU6</accession>
<reference evidence="11" key="1">
    <citation type="submission" date="2022-04" db="EMBL/GenBank/DDBJ databases">
        <title>Consumption of N2O by Flavobacterium azooxidireducens sp. nov. isolated from Decomposing Leaf Litter of Phragmites australis (Cav.).</title>
        <authorList>
            <person name="Behrendt U."/>
            <person name="Spanner T."/>
            <person name="Augustin J."/>
            <person name="Horn M.A."/>
            <person name="Kolb S."/>
            <person name="Ulrich A."/>
        </authorList>
    </citation>
    <scope>NUCLEOTIDE SEQUENCE</scope>
    <source>
        <strain evidence="11">IGB 4-14</strain>
    </source>
</reference>
<dbReference type="Pfam" id="PF01909">
    <property type="entry name" value="NTP_transf_2"/>
    <property type="match status" value="1"/>
</dbReference>
<dbReference type="InterPro" id="IPR052038">
    <property type="entry name" value="Type-VII_TA_antitoxin"/>
</dbReference>
<sequence length="100" mass="11696">MLTKQDIFQKIIDNKETIKSFGVTQIGLFGSYVRNEQTESSDIDILVDYDIDKISYVKYFNFCEFIESIFKNNKIDIVTKNGLSRYIGPHILKEVDYVKI</sequence>
<name>A0ABY4KJU6_9FLAO</name>
<keyword evidence="3" id="KW-0808">Transferase</keyword>
<evidence type="ECO:0000256" key="8">
    <source>
        <dbReference type="ARBA" id="ARBA00022842"/>
    </source>
</evidence>
<proteinExistence type="inferred from homology"/>
<dbReference type="Gene3D" id="3.30.460.10">
    <property type="entry name" value="Beta Polymerase, domain 2"/>
    <property type="match status" value="1"/>
</dbReference>
<dbReference type="InterPro" id="IPR043519">
    <property type="entry name" value="NT_sf"/>
</dbReference>
<keyword evidence="8" id="KW-0460">Magnesium</keyword>
<feature type="domain" description="Polymerase nucleotidyl transferase" evidence="10">
    <location>
        <begin position="18"/>
        <end position="89"/>
    </location>
</feature>
<dbReference type="PANTHER" id="PTHR33571:SF19">
    <property type="entry name" value="PROTEIN ADENYLYLTRANSFERASE MJ0128-RELATED"/>
    <property type="match status" value="1"/>
</dbReference>
<evidence type="ECO:0000256" key="6">
    <source>
        <dbReference type="ARBA" id="ARBA00022741"/>
    </source>
</evidence>
<gene>
    <name evidence="11" type="ORF">M0M57_08250</name>
</gene>
<evidence type="ECO:0000256" key="7">
    <source>
        <dbReference type="ARBA" id="ARBA00022840"/>
    </source>
</evidence>
<evidence type="ECO:0000313" key="11">
    <source>
        <dbReference type="EMBL" id="UPQ80819.1"/>
    </source>
</evidence>
<comment type="similarity">
    <text evidence="9">Belongs to the MntA antitoxin family.</text>
</comment>